<evidence type="ECO:0000259" key="11">
    <source>
        <dbReference type="PROSITE" id="PS51669"/>
    </source>
</evidence>
<dbReference type="InterPro" id="IPR009010">
    <property type="entry name" value="Asp_de-COase-like_dom_sf"/>
</dbReference>
<dbReference type="Pfam" id="PF00384">
    <property type="entry name" value="Molybdopterin"/>
    <property type="match status" value="1"/>
</dbReference>
<keyword evidence="8" id="KW-0560">Oxidoreductase</keyword>
<keyword evidence="6" id="KW-0732">Signal</keyword>
<name>A0A0J7KU08_LASNI</name>
<organism evidence="12 13">
    <name type="scientific">Lasius niger</name>
    <name type="common">Black garden ant</name>
    <dbReference type="NCBI Taxonomy" id="67767"/>
    <lineage>
        <taxon>Eukaryota</taxon>
        <taxon>Metazoa</taxon>
        <taxon>Ecdysozoa</taxon>
        <taxon>Arthropoda</taxon>
        <taxon>Hexapoda</taxon>
        <taxon>Insecta</taxon>
        <taxon>Pterygota</taxon>
        <taxon>Neoptera</taxon>
        <taxon>Endopterygota</taxon>
        <taxon>Hymenoptera</taxon>
        <taxon>Apocrita</taxon>
        <taxon>Aculeata</taxon>
        <taxon>Formicoidea</taxon>
        <taxon>Formicidae</taxon>
        <taxon>Formicinae</taxon>
        <taxon>Lasius</taxon>
        <taxon>Lasius</taxon>
    </lineage>
</organism>
<evidence type="ECO:0000256" key="5">
    <source>
        <dbReference type="ARBA" id="ARBA00022723"/>
    </source>
</evidence>
<comment type="subcellular location">
    <subcellularLocation>
        <location evidence="2">Periplasm</location>
    </subcellularLocation>
</comment>
<dbReference type="Gene3D" id="3.30.200.210">
    <property type="match status" value="1"/>
</dbReference>
<dbReference type="Pfam" id="PF04879">
    <property type="entry name" value="Molybdop_Fe4S4"/>
    <property type="match status" value="1"/>
</dbReference>
<dbReference type="GO" id="GO:0047111">
    <property type="term" value="F:formate dehydrogenase (cytochrome-c-553) activity"/>
    <property type="evidence" value="ECO:0007669"/>
    <property type="project" value="InterPro"/>
</dbReference>
<comment type="cofactor">
    <cofactor evidence="1">
        <name>[4Fe-4S] cluster</name>
        <dbReference type="ChEBI" id="CHEBI:49883"/>
    </cofactor>
</comment>
<evidence type="ECO:0000313" key="13">
    <source>
        <dbReference type="Proteomes" id="UP000036403"/>
    </source>
</evidence>
<evidence type="ECO:0000313" key="12">
    <source>
        <dbReference type="EMBL" id="KMQ93932.1"/>
    </source>
</evidence>
<dbReference type="InterPro" id="IPR027467">
    <property type="entry name" value="MopterinOxRdtase_cofactor_BS"/>
</dbReference>
<comment type="caution">
    <text evidence="12">The sequence shown here is derived from an EMBL/GenBank/DDBJ whole genome shotgun (WGS) entry which is preliminary data.</text>
</comment>
<dbReference type="SUPFAM" id="SSF50692">
    <property type="entry name" value="ADC-like"/>
    <property type="match status" value="1"/>
</dbReference>
<dbReference type="GO" id="GO:0008863">
    <property type="term" value="F:formate dehydrogenase (NAD+) activity"/>
    <property type="evidence" value="ECO:0007669"/>
    <property type="project" value="InterPro"/>
</dbReference>
<dbReference type="STRING" id="67767.A0A0J7KU08"/>
<evidence type="ECO:0000256" key="3">
    <source>
        <dbReference type="ARBA" id="ARBA00010312"/>
    </source>
</evidence>
<dbReference type="FunFam" id="3.40.228.10:FF:000009">
    <property type="entry name" value="Formate dehydrogenase, alpha subunit, selenocysteine-containing"/>
    <property type="match status" value="1"/>
</dbReference>
<dbReference type="SMART" id="SM00926">
    <property type="entry name" value="Molybdop_Fe4S4"/>
    <property type="match status" value="1"/>
</dbReference>
<evidence type="ECO:0000256" key="10">
    <source>
        <dbReference type="ARBA" id="ARBA00023014"/>
    </source>
</evidence>
<keyword evidence="7" id="KW-0574">Periplasm</keyword>
<evidence type="ECO:0000256" key="6">
    <source>
        <dbReference type="ARBA" id="ARBA00022729"/>
    </source>
</evidence>
<dbReference type="Gene3D" id="2.40.40.20">
    <property type="match status" value="1"/>
</dbReference>
<evidence type="ECO:0000256" key="1">
    <source>
        <dbReference type="ARBA" id="ARBA00001966"/>
    </source>
</evidence>
<dbReference type="InterPro" id="IPR006657">
    <property type="entry name" value="MoPterin_dinucl-bd_dom"/>
</dbReference>
<dbReference type="PaxDb" id="67767-A0A0J7KU08"/>
<dbReference type="GO" id="GO:0009061">
    <property type="term" value="P:anaerobic respiration"/>
    <property type="evidence" value="ECO:0007669"/>
    <property type="project" value="TreeGrafter"/>
</dbReference>
<accession>A0A0J7KU08</accession>
<comment type="similarity">
    <text evidence="3">Belongs to the prokaryotic molybdopterin-containing oxidoreductase family.</text>
</comment>
<dbReference type="NCBIfam" id="TIGR01553">
    <property type="entry name" value="formate-DH-alph"/>
    <property type="match status" value="1"/>
</dbReference>
<reference evidence="12 13" key="1">
    <citation type="submission" date="2015-04" db="EMBL/GenBank/DDBJ databases">
        <title>Lasius niger genome sequencing.</title>
        <authorList>
            <person name="Konorov E.A."/>
            <person name="Nikitin M.A."/>
            <person name="Kirill M.V."/>
            <person name="Chang P."/>
        </authorList>
    </citation>
    <scope>NUCLEOTIDE SEQUENCE [LARGE SCALE GENOMIC DNA]</scope>
    <source>
        <tissue evidence="12">Whole</tissue>
    </source>
</reference>
<dbReference type="GO" id="GO:0030151">
    <property type="term" value="F:molybdenum ion binding"/>
    <property type="evidence" value="ECO:0007669"/>
    <property type="project" value="TreeGrafter"/>
</dbReference>
<proteinExistence type="inferred from homology"/>
<dbReference type="PROSITE" id="PS51318">
    <property type="entry name" value="TAT"/>
    <property type="match status" value="1"/>
</dbReference>
<dbReference type="FunFam" id="3.30.200.210:FF:000003">
    <property type="entry name" value="Formate dehydrogenase-N subunit alpha"/>
    <property type="match status" value="1"/>
</dbReference>
<evidence type="ECO:0000256" key="8">
    <source>
        <dbReference type="ARBA" id="ARBA00023002"/>
    </source>
</evidence>
<dbReference type="Gene3D" id="3.40.228.10">
    <property type="entry name" value="Dimethylsulfoxide Reductase, domain 2"/>
    <property type="match status" value="2"/>
</dbReference>
<evidence type="ECO:0000256" key="7">
    <source>
        <dbReference type="ARBA" id="ARBA00022764"/>
    </source>
</evidence>
<evidence type="ECO:0000256" key="9">
    <source>
        <dbReference type="ARBA" id="ARBA00023004"/>
    </source>
</evidence>
<dbReference type="InterPro" id="IPR006656">
    <property type="entry name" value="Mopterin_OxRdtase"/>
</dbReference>
<dbReference type="GO" id="GO:0043546">
    <property type="term" value="F:molybdopterin cofactor binding"/>
    <property type="evidence" value="ECO:0007669"/>
    <property type="project" value="InterPro"/>
</dbReference>
<keyword evidence="13" id="KW-1185">Reference proteome</keyword>
<keyword evidence="9" id="KW-0408">Iron</keyword>
<dbReference type="EMBL" id="LBMM01003128">
    <property type="protein sequence ID" value="KMQ93932.1"/>
    <property type="molecule type" value="Genomic_DNA"/>
</dbReference>
<dbReference type="GO" id="GO:0009055">
    <property type="term" value="F:electron transfer activity"/>
    <property type="evidence" value="ECO:0007669"/>
    <property type="project" value="InterPro"/>
</dbReference>
<dbReference type="GO" id="GO:0051539">
    <property type="term" value="F:4 iron, 4 sulfur cluster binding"/>
    <property type="evidence" value="ECO:0007669"/>
    <property type="project" value="UniProtKB-KW"/>
</dbReference>
<dbReference type="InterPro" id="IPR006443">
    <property type="entry name" value="Formate-DH-alph_fdnG"/>
</dbReference>
<feature type="domain" description="4Fe-4S Mo/W bis-MGD-type" evidence="11">
    <location>
        <begin position="44"/>
        <end position="107"/>
    </location>
</feature>
<dbReference type="FunFam" id="3.40.50.740:FF:000007">
    <property type="entry name" value="Formate dehydrogenase, alpha subunit, selenocysteine-containing"/>
    <property type="match status" value="1"/>
</dbReference>
<evidence type="ECO:0000256" key="2">
    <source>
        <dbReference type="ARBA" id="ARBA00004418"/>
    </source>
</evidence>
<dbReference type="AlphaFoldDB" id="A0A0J7KU08"/>
<dbReference type="PROSITE" id="PS00551">
    <property type="entry name" value="MOLYBDOPTERIN_PROK_1"/>
    <property type="match status" value="1"/>
</dbReference>
<protein>
    <submittedName>
        <fullName evidence="12">Formate dehydrogenase alpha subunit</fullName>
    </submittedName>
</protein>
<keyword evidence="10" id="KW-0411">Iron-sulfur</keyword>
<dbReference type="PANTHER" id="PTHR43598">
    <property type="entry name" value="TUNGSTEN-CONTAINING FORMYLMETHANOFURAN DEHYDROGENASE 2 SUBUNIT B"/>
    <property type="match status" value="1"/>
</dbReference>
<dbReference type="SUPFAM" id="SSF53706">
    <property type="entry name" value="Formate dehydrogenase/DMSO reductase, domains 1-3"/>
    <property type="match status" value="1"/>
</dbReference>
<dbReference type="Proteomes" id="UP000036403">
    <property type="component" value="Unassembled WGS sequence"/>
</dbReference>
<dbReference type="Pfam" id="PF01568">
    <property type="entry name" value="Molydop_binding"/>
    <property type="match status" value="1"/>
</dbReference>
<gene>
    <name evidence="12" type="ORF">RF55_5941</name>
</gene>
<dbReference type="OrthoDB" id="10068532at2759"/>
<dbReference type="PROSITE" id="PS51669">
    <property type="entry name" value="4FE4S_MOW_BIS_MGD"/>
    <property type="match status" value="1"/>
</dbReference>
<evidence type="ECO:0000256" key="4">
    <source>
        <dbReference type="ARBA" id="ARBA00022485"/>
    </source>
</evidence>
<sequence length="1034" mass="114976">MTLKRRQFLRGAGVAAVGTGVVALGFKPPFAHALETREYKLSRAKQTRNNCCYCSVGCGLLMYTLGDGALNAKGSVFHIEGDPDHPVSRGSLCPKGAGLIDFIHSETRLQYPSYRAPGSTEWKRISWDEATDRIARLIKEDRDKNFITHNEKGQLVNRWLSTGMLASSATSNETGALSWKFSRSLGMLCIDNQARTCHAPTVSGLGSSFGRGAMTNNWVDIKNANVVLVFGGNAAEAHPVGFKWVTEARLQNKAKIIVVDPRFNRTAAVADYYAPIRVGSDAAFMLGMMRYLISKDKIQHDYVREYTNASFIIKSGYGFKDGLFSGHNPGKTGEETYDKSSWDYELDAQGHAQRDNTLTHPRCVFNLLKEHVARYTPEVVSEICGTPVEDFLTVCKIVGETSAKNLTTSWLYALGFTHHTNGSQTIRCAAMVQLLLGNMGIPGGGVNALRGHSNIQGFTDLGLLSLKTPGYMNLPRETQQSLEAYYASRPIKPEAFGQVDVWKNLPSFFVSFLKSIWGDHATKENSWGYHWLPKWDRSYDILQIVERMSTGKMNGFIVQGFNPVGSFPDKNRTIAALSKLKFLVTLDPLDTETSNFWKKVGEYNDVDSKSIQTEVFRLPTTCFAEENGSIVNSARWLQWHWKGANPPGESWPDAKITGTILMKLRKLYEEDIALYKKGAKKEAPVAPEPVLNISWNYEDPEEPKPEEVAKEANGYALADIKDSNGKIVLRKGQLLRNSLMGGDLRDDGTTACFNWVFTGSWTEDGNQMARRDNTDTGWGCTPGWAWSWPGNVRILYNRASSDTNGTPWDPKRQYMYWNGDAWTGADAIDFPLHEQPGSSKGPFIASAEGVGRLFCGAAMVDGPFPEHYEPVESPVKTLPFRSKNLQDPAVRFLPTNRPEFFGHVEQFPHTATTYSITELFRTWTQHALINAILQPEAFVEVPEELANSLGIARGDTVRLTSKRGYITGKAVVTKRMTKLKVMGKSLYQIGIPSNFGFMGATRPSFMANTLTSPIGDANTHTPEFKAFLVNLEKI</sequence>
<dbReference type="InterPro" id="IPR006311">
    <property type="entry name" value="TAT_signal"/>
</dbReference>
<dbReference type="InterPro" id="IPR006963">
    <property type="entry name" value="Mopterin_OxRdtase_4Fe-4S_dom"/>
</dbReference>
<keyword evidence="4" id="KW-0004">4Fe-4S</keyword>
<dbReference type="PANTHER" id="PTHR43598:SF1">
    <property type="entry name" value="FORMATE DEHYDROGENASE-O MAJOR SUBUNIT"/>
    <property type="match status" value="1"/>
</dbReference>
<keyword evidence="5" id="KW-0479">Metal-binding</keyword>
<dbReference type="Gene3D" id="3.40.50.740">
    <property type="match status" value="1"/>
</dbReference>